<dbReference type="PROSITE" id="PS51847">
    <property type="entry name" value="SMP"/>
    <property type="match status" value="1"/>
</dbReference>
<proteinExistence type="predicted"/>
<dbReference type="GO" id="GO:0005783">
    <property type="term" value="C:endoplasmic reticulum"/>
    <property type="evidence" value="ECO:0007669"/>
    <property type="project" value="TreeGrafter"/>
</dbReference>
<dbReference type="PANTHER" id="PTHR10774">
    <property type="entry name" value="EXTENDED SYNAPTOTAGMIN-RELATED"/>
    <property type="match status" value="1"/>
</dbReference>
<keyword evidence="2" id="KW-0813">Transport</keyword>
<organism evidence="8 9">
    <name type="scientific">Cynara cardunculus var. scolymus</name>
    <name type="common">Globe artichoke</name>
    <name type="synonym">Cynara scolymus</name>
    <dbReference type="NCBI Taxonomy" id="59895"/>
    <lineage>
        <taxon>Eukaryota</taxon>
        <taxon>Viridiplantae</taxon>
        <taxon>Streptophyta</taxon>
        <taxon>Embryophyta</taxon>
        <taxon>Tracheophyta</taxon>
        <taxon>Spermatophyta</taxon>
        <taxon>Magnoliopsida</taxon>
        <taxon>eudicotyledons</taxon>
        <taxon>Gunneridae</taxon>
        <taxon>Pentapetalae</taxon>
        <taxon>asterids</taxon>
        <taxon>campanulids</taxon>
        <taxon>Asterales</taxon>
        <taxon>Asteraceae</taxon>
        <taxon>Carduoideae</taxon>
        <taxon>Cardueae</taxon>
        <taxon>Carduinae</taxon>
        <taxon>Cynara</taxon>
    </lineage>
</organism>
<dbReference type="AlphaFoldDB" id="A0A118JU97"/>
<dbReference type="PANTHER" id="PTHR10774:SF199">
    <property type="entry name" value="C2 DOMAIN, SYNAPTOTAGMIN-LIKE MITOCHONDRIAL-LIPID-BINDING DOMAIN, C2 DOMAIN SUPERFAMILY"/>
    <property type="match status" value="1"/>
</dbReference>
<accession>A0A118JU97</accession>
<evidence type="ECO:0000256" key="4">
    <source>
        <dbReference type="ARBA" id="ARBA00023121"/>
    </source>
</evidence>
<dbReference type="GO" id="GO:0016020">
    <property type="term" value="C:membrane"/>
    <property type="evidence" value="ECO:0007669"/>
    <property type="project" value="UniProtKB-SubCell"/>
</dbReference>
<gene>
    <name evidence="8" type="ORF">Ccrd_006809</name>
</gene>
<feature type="domain" description="SMP-LTD" evidence="7">
    <location>
        <begin position="32"/>
        <end position="97"/>
    </location>
</feature>
<keyword evidence="3" id="KW-0445">Lipid transport</keyword>
<protein>
    <recommendedName>
        <fullName evidence="7">SMP-LTD domain-containing protein</fullName>
    </recommendedName>
</protein>
<evidence type="ECO:0000256" key="5">
    <source>
        <dbReference type="ARBA" id="ARBA00023136"/>
    </source>
</evidence>
<evidence type="ECO:0000313" key="9">
    <source>
        <dbReference type="Proteomes" id="UP000243975"/>
    </source>
</evidence>
<comment type="subcellular location">
    <subcellularLocation>
        <location evidence="1">Membrane</location>
    </subcellularLocation>
</comment>
<keyword evidence="6" id="KW-0812">Transmembrane</keyword>
<evidence type="ECO:0000259" key="7">
    <source>
        <dbReference type="PROSITE" id="PS51847"/>
    </source>
</evidence>
<keyword evidence="5 6" id="KW-0472">Membrane</keyword>
<evidence type="ECO:0000256" key="1">
    <source>
        <dbReference type="ARBA" id="ARBA00004370"/>
    </source>
</evidence>
<dbReference type="Proteomes" id="UP000243975">
    <property type="component" value="Unassembled WGS sequence"/>
</dbReference>
<evidence type="ECO:0000313" key="8">
    <source>
        <dbReference type="EMBL" id="KVH91177.1"/>
    </source>
</evidence>
<evidence type="ECO:0000256" key="3">
    <source>
        <dbReference type="ARBA" id="ARBA00023055"/>
    </source>
</evidence>
<dbReference type="InterPro" id="IPR045050">
    <property type="entry name" value="Synaptotagmin_plant"/>
</dbReference>
<comment type="caution">
    <text evidence="8">The sequence shown here is derived from an EMBL/GenBank/DDBJ whole genome shotgun (WGS) entry which is preliminary data.</text>
</comment>
<evidence type="ECO:0000256" key="6">
    <source>
        <dbReference type="SAM" id="Phobius"/>
    </source>
</evidence>
<keyword evidence="4" id="KW-0446">Lipid-binding</keyword>
<dbReference type="EMBL" id="LEKV01005071">
    <property type="protein sequence ID" value="KVH91177.1"/>
    <property type="molecule type" value="Genomic_DNA"/>
</dbReference>
<name>A0A118JU97_CYNCS</name>
<dbReference type="STRING" id="59895.A0A118JU97"/>
<reference evidence="8 9" key="1">
    <citation type="journal article" date="2016" name="Sci. Rep.">
        <title>The genome sequence of the outbreeding globe artichoke constructed de novo incorporating a phase-aware low-pass sequencing strategy of F1 progeny.</title>
        <authorList>
            <person name="Scaglione D."/>
            <person name="Reyes-Chin-Wo S."/>
            <person name="Acquadro A."/>
            <person name="Froenicke L."/>
            <person name="Portis E."/>
            <person name="Beitel C."/>
            <person name="Tirone M."/>
            <person name="Mauro R."/>
            <person name="Lo Monaco A."/>
            <person name="Mauromicale G."/>
            <person name="Faccioli P."/>
            <person name="Cattivelli L."/>
            <person name="Rieseberg L."/>
            <person name="Michelmore R."/>
            <person name="Lanteri S."/>
        </authorList>
    </citation>
    <scope>NUCLEOTIDE SEQUENCE [LARGE SCALE GENOMIC DNA]</scope>
    <source>
        <strain evidence="8">2C</strain>
    </source>
</reference>
<feature type="transmembrane region" description="Helical" evidence="6">
    <location>
        <begin position="6"/>
        <end position="25"/>
    </location>
</feature>
<keyword evidence="6" id="KW-1133">Transmembrane helix</keyword>
<dbReference type="Gramene" id="KVH91177">
    <property type="protein sequence ID" value="KVH91177"/>
    <property type="gene ID" value="Ccrd_006809"/>
</dbReference>
<sequence length="97" mass="10985">MGLISGMFMGALFGISIMASWRYMMRRRSRNRAAKAKWLNKQLSKLWPYVAEATSIIIKESVEPILEEYRPSGISALKFSKLSLGNASAFKALRKVK</sequence>
<dbReference type="GO" id="GO:0006869">
    <property type="term" value="P:lipid transport"/>
    <property type="evidence" value="ECO:0007669"/>
    <property type="project" value="UniProtKB-KW"/>
</dbReference>
<dbReference type="InterPro" id="IPR031468">
    <property type="entry name" value="SMP_LBD"/>
</dbReference>
<dbReference type="GO" id="GO:0008289">
    <property type="term" value="F:lipid binding"/>
    <property type="evidence" value="ECO:0007669"/>
    <property type="project" value="UniProtKB-KW"/>
</dbReference>
<evidence type="ECO:0000256" key="2">
    <source>
        <dbReference type="ARBA" id="ARBA00022448"/>
    </source>
</evidence>
<keyword evidence="9" id="KW-1185">Reference proteome</keyword>